<dbReference type="Proteomes" id="UP000025241">
    <property type="component" value="Chromosome I"/>
</dbReference>
<proteinExistence type="predicted"/>
<reference evidence="1 2" key="2">
    <citation type="submission" date="2014-05" db="EMBL/GenBank/DDBJ databases">
        <title>Genome sequence of the 3-chlorobenzoate degrading bacterium Pseudomonas knackmussii B13 shows multiple evidence for horizontal gene transfer.</title>
        <authorList>
            <person name="Miyazaki R."/>
            <person name="Bertelli C."/>
            <person name="Falquet L."/>
            <person name="Robinson-Rechavi M."/>
            <person name="Gharib W."/>
            <person name="Roy S."/>
            <person name="Van der Meer J.R."/>
        </authorList>
    </citation>
    <scope>NUCLEOTIDE SEQUENCE [LARGE SCALE GENOMIC DNA]</scope>
    <source>
        <strain evidence="1 2">B13</strain>
    </source>
</reference>
<dbReference type="HOGENOM" id="CLU_129130_0_0_6"/>
<sequence>MNDVEQTEPWAVAVEGDAPALVLEQINECAVTVSAGAELTVITVGEQGPPGPKGVPGPAGGSALQKVAAVPLSGHRLVFSTDGTAVTYADCSQLANRGNTLGMTLGAAEAGDPVDIQRSGEVAFEGWSWNDGPVFLGHDGQLTQSLPQDAAFSLVVGFAMNATTVFLDMGVAITLEA</sequence>
<accession>A0A024HAP7</accession>
<keyword evidence="2" id="KW-1185">Reference proteome</keyword>
<gene>
    <name evidence="1" type="ORF">PKB_0584</name>
</gene>
<reference evidence="1 2" key="1">
    <citation type="submission" date="2013-03" db="EMBL/GenBank/DDBJ databases">
        <authorList>
            <person name="Linke B."/>
        </authorList>
    </citation>
    <scope>NUCLEOTIDE SEQUENCE [LARGE SCALE GENOMIC DNA]</scope>
    <source>
        <strain evidence="1 2">B13</strain>
    </source>
</reference>
<dbReference type="AlphaFoldDB" id="A0A024HAP7"/>
<evidence type="ECO:0000313" key="1">
    <source>
        <dbReference type="EMBL" id="CDF81961.1"/>
    </source>
</evidence>
<organism evidence="1 2">
    <name type="scientific">Pseudomonas knackmussii (strain DSM 6978 / CCUG 54928 / LMG 23759 / B13)</name>
    <dbReference type="NCBI Taxonomy" id="1301098"/>
    <lineage>
        <taxon>Bacteria</taxon>
        <taxon>Pseudomonadati</taxon>
        <taxon>Pseudomonadota</taxon>
        <taxon>Gammaproteobacteria</taxon>
        <taxon>Pseudomonadales</taxon>
        <taxon>Pseudomonadaceae</taxon>
        <taxon>Pseudomonas</taxon>
    </lineage>
</organism>
<evidence type="ECO:0000313" key="2">
    <source>
        <dbReference type="Proteomes" id="UP000025241"/>
    </source>
</evidence>
<dbReference type="EMBL" id="HG322950">
    <property type="protein sequence ID" value="CDF81961.1"/>
    <property type="molecule type" value="Genomic_DNA"/>
</dbReference>
<name>A0A024HAP7_PSEKB</name>
<dbReference type="RefSeq" id="WP_156957980.1">
    <property type="nucleotide sequence ID" value="NZ_HG322950.1"/>
</dbReference>
<dbReference type="eggNOG" id="ENOG5033CU8">
    <property type="taxonomic scope" value="Bacteria"/>
</dbReference>
<dbReference type="STRING" id="1301098.PKB_0584"/>
<protein>
    <submittedName>
        <fullName evidence="1">Uncharacterized protein</fullName>
    </submittedName>
</protein>
<dbReference type="KEGG" id="pkc:PKB_0584"/>
<dbReference type="OrthoDB" id="6966415at2"/>
<dbReference type="PATRIC" id="fig|1301098.3.peg.600"/>